<evidence type="ECO:0000313" key="10">
    <source>
        <dbReference type="Proteomes" id="UP001250932"/>
    </source>
</evidence>
<comment type="caution">
    <text evidence="9">The sequence shown here is derived from an EMBL/GenBank/DDBJ whole genome shotgun (WGS) entry which is preliminary data.</text>
</comment>
<evidence type="ECO:0000313" key="9">
    <source>
        <dbReference type="EMBL" id="MDT7043647.1"/>
    </source>
</evidence>
<comment type="similarity">
    <text evidence="2 7">Belongs to the ExbD/TolR family.</text>
</comment>
<evidence type="ECO:0000256" key="7">
    <source>
        <dbReference type="RuleBase" id="RU003879"/>
    </source>
</evidence>
<keyword evidence="7" id="KW-0813">Transport</keyword>
<evidence type="ECO:0000256" key="4">
    <source>
        <dbReference type="ARBA" id="ARBA00022692"/>
    </source>
</evidence>
<evidence type="ECO:0000256" key="2">
    <source>
        <dbReference type="ARBA" id="ARBA00005811"/>
    </source>
</evidence>
<keyword evidence="7" id="KW-0653">Protein transport</keyword>
<dbReference type="PANTHER" id="PTHR30558:SF7">
    <property type="entry name" value="TOL-PAL SYSTEM PROTEIN TOLR"/>
    <property type="match status" value="1"/>
</dbReference>
<gene>
    <name evidence="9" type="ORF">PPG34_14925</name>
</gene>
<feature type="transmembrane region" description="Helical" evidence="8">
    <location>
        <begin position="15"/>
        <end position="36"/>
    </location>
</feature>
<proteinExistence type="inferred from homology"/>
<keyword evidence="4 7" id="KW-0812">Transmembrane</keyword>
<dbReference type="PANTHER" id="PTHR30558">
    <property type="entry name" value="EXBD MEMBRANE COMPONENT OF PMF-DRIVEN MACROMOLECULE IMPORT SYSTEM"/>
    <property type="match status" value="1"/>
</dbReference>
<evidence type="ECO:0000256" key="3">
    <source>
        <dbReference type="ARBA" id="ARBA00022475"/>
    </source>
</evidence>
<dbReference type="RefSeq" id="WP_313834286.1">
    <property type="nucleotide sequence ID" value="NZ_JAQOUE010000001.1"/>
</dbReference>
<comment type="subcellular location">
    <subcellularLocation>
        <location evidence="1">Cell membrane</location>
        <topology evidence="1">Single-pass membrane protein</topology>
    </subcellularLocation>
    <subcellularLocation>
        <location evidence="7">Cell membrane</location>
        <topology evidence="7">Single-pass type II membrane protein</topology>
    </subcellularLocation>
</comment>
<keyword evidence="10" id="KW-1185">Reference proteome</keyword>
<dbReference type="InterPro" id="IPR003400">
    <property type="entry name" value="ExbD"/>
</dbReference>
<name>A0ABU3KBU6_9BACT</name>
<sequence length="143" mass="16237">MFESRHRRFLSEINIIPLVDVVLVLLVIFMVTAPMLHRGIDITLPRSSSNTITPDERLIISIEPDEAIYVGKDRVTIISLRKRLHEARATNPMVSVYLRADSKIPYGRIVQVMDEVKRVGIEKLGMVTNPKGTQLEEESIDLS</sequence>
<evidence type="ECO:0000256" key="5">
    <source>
        <dbReference type="ARBA" id="ARBA00022989"/>
    </source>
</evidence>
<organism evidence="9 10">
    <name type="scientific">Candidatus Nitronereus thalassa</name>
    <dbReference type="NCBI Taxonomy" id="3020898"/>
    <lineage>
        <taxon>Bacteria</taxon>
        <taxon>Pseudomonadati</taxon>
        <taxon>Nitrospirota</taxon>
        <taxon>Nitrospiria</taxon>
        <taxon>Nitrospirales</taxon>
        <taxon>Nitrospiraceae</taxon>
        <taxon>Candidatus Nitronereus</taxon>
    </lineage>
</organism>
<accession>A0ABU3KBU6</accession>
<keyword evidence="5 8" id="KW-1133">Transmembrane helix</keyword>
<dbReference type="Gene3D" id="3.30.420.270">
    <property type="match status" value="1"/>
</dbReference>
<dbReference type="Proteomes" id="UP001250932">
    <property type="component" value="Unassembled WGS sequence"/>
</dbReference>
<dbReference type="EMBL" id="JAQOUE010000001">
    <property type="protein sequence ID" value="MDT7043647.1"/>
    <property type="molecule type" value="Genomic_DNA"/>
</dbReference>
<reference evidence="9 10" key="1">
    <citation type="journal article" date="2023" name="ISME J.">
        <title>Cultivation and genomic characterization of novel and ubiquitous marine nitrite-oxidizing bacteria from the Nitrospirales.</title>
        <authorList>
            <person name="Mueller A.J."/>
            <person name="Daebeler A."/>
            <person name="Herbold C.W."/>
            <person name="Kirkegaard R.H."/>
            <person name="Daims H."/>
        </authorList>
    </citation>
    <scope>NUCLEOTIDE SEQUENCE [LARGE SCALE GENOMIC DNA]</scope>
    <source>
        <strain evidence="9 10">EB</strain>
    </source>
</reference>
<protein>
    <submittedName>
        <fullName evidence="9">Biopolymer transporter ExbD</fullName>
    </submittedName>
</protein>
<evidence type="ECO:0000256" key="6">
    <source>
        <dbReference type="ARBA" id="ARBA00023136"/>
    </source>
</evidence>
<keyword evidence="6 8" id="KW-0472">Membrane</keyword>
<evidence type="ECO:0000256" key="1">
    <source>
        <dbReference type="ARBA" id="ARBA00004162"/>
    </source>
</evidence>
<dbReference type="Pfam" id="PF02472">
    <property type="entry name" value="ExbD"/>
    <property type="match status" value="1"/>
</dbReference>
<keyword evidence="3" id="KW-1003">Cell membrane</keyword>
<evidence type="ECO:0000256" key="8">
    <source>
        <dbReference type="SAM" id="Phobius"/>
    </source>
</evidence>